<evidence type="ECO:0000313" key="5">
    <source>
        <dbReference type="EMBL" id="KAF4457533.1"/>
    </source>
</evidence>
<keyword evidence="1" id="KW-0040">ANK repeat</keyword>
<accession>A0A8H4P509</accession>
<dbReference type="Pfam" id="PF12796">
    <property type="entry name" value="Ank_2"/>
    <property type="match status" value="1"/>
</dbReference>
<dbReference type="GO" id="GO:0005654">
    <property type="term" value="C:nucleoplasm"/>
    <property type="evidence" value="ECO:0007669"/>
    <property type="project" value="TreeGrafter"/>
</dbReference>
<dbReference type="Proteomes" id="UP000605986">
    <property type="component" value="Unassembled WGS sequence"/>
</dbReference>
<evidence type="ECO:0000259" key="4">
    <source>
        <dbReference type="Pfam" id="PF24521"/>
    </source>
</evidence>
<protein>
    <submittedName>
        <fullName evidence="5">Uncharacterized protein</fullName>
    </submittedName>
</protein>
<feature type="region of interest" description="Disordered" evidence="2">
    <location>
        <begin position="481"/>
        <end position="535"/>
    </location>
</feature>
<dbReference type="SUPFAM" id="SSF48403">
    <property type="entry name" value="Ankyrin repeat"/>
    <property type="match status" value="1"/>
</dbReference>
<feature type="compositionally biased region" description="Basic and acidic residues" evidence="2">
    <location>
        <begin position="149"/>
        <end position="160"/>
    </location>
</feature>
<feature type="compositionally biased region" description="Basic and acidic residues" evidence="2">
    <location>
        <begin position="685"/>
        <end position="701"/>
    </location>
</feature>
<evidence type="ECO:0000259" key="3">
    <source>
        <dbReference type="Pfam" id="PF24513"/>
    </source>
</evidence>
<dbReference type="Pfam" id="PF24521">
    <property type="entry name" value="Ank_KRIT1"/>
    <property type="match status" value="1"/>
</dbReference>
<dbReference type="PANTHER" id="PTHR24149:SF14">
    <property type="entry name" value="ANKYRIN REPEAT DOMAIN 12"/>
    <property type="match status" value="1"/>
</dbReference>
<dbReference type="PROSITE" id="PS50088">
    <property type="entry name" value="ANK_REPEAT"/>
    <property type="match status" value="2"/>
</dbReference>
<dbReference type="PROSITE" id="PS50297">
    <property type="entry name" value="ANK_REP_REGION"/>
    <property type="match status" value="2"/>
</dbReference>
<feature type="compositionally biased region" description="Low complexity" evidence="2">
    <location>
        <begin position="521"/>
        <end position="531"/>
    </location>
</feature>
<evidence type="ECO:0000256" key="2">
    <source>
        <dbReference type="SAM" id="MobiDB-lite"/>
    </source>
</evidence>
<evidence type="ECO:0000256" key="1">
    <source>
        <dbReference type="PROSITE-ProRule" id="PRU00023"/>
    </source>
</evidence>
<feature type="compositionally biased region" description="Low complexity" evidence="2">
    <location>
        <begin position="932"/>
        <end position="942"/>
    </location>
</feature>
<reference evidence="5" key="1">
    <citation type="submission" date="2020-01" db="EMBL/GenBank/DDBJ databases">
        <title>Identification and distribution of gene clusters putatively required for synthesis of sphingolipid metabolism inhibitors in phylogenetically diverse species of the filamentous fungus Fusarium.</title>
        <authorList>
            <person name="Kim H.-S."/>
            <person name="Busman M."/>
            <person name="Brown D.W."/>
            <person name="Divon H."/>
            <person name="Uhlig S."/>
            <person name="Proctor R.H."/>
        </authorList>
    </citation>
    <scope>NUCLEOTIDE SEQUENCE</scope>
    <source>
        <strain evidence="5">NRRL 53441</strain>
    </source>
</reference>
<feature type="compositionally biased region" description="Basic and acidic residues" evidence="2">
    <location>
        <begin position="184"/>
        <end position="212"/>
    </location>
</feature>
<feature type="compositionally biased region" description="Basic and acidic residues" evidence="2">
    <location>
        <begin position="948"/>
        <end position="991"/>
    </location>
</feature>
<dbReference type="InterPro" id="IPR056485">
    <property type="entry name" value="ARM_KRIT1"/>
</dbReference>
<feature type="compositionally biased region" description="Acidic residues" evidence="2">
    <location>
        <begin position="65"/>
        <end position="74"/>
    </location>
</feature>
<feature type="compositionally biased region" description="Basic and acidic residues" evidence="2">
    <location>
        <begin position="894"/>
        <end position="916"/>
    </location>
</feature>
<feature type="compositionally biased region" description="Basic and acidic residues" evidence="2">
    <location>
        <begin position="1062"/>
        <end position="1196"/>
    </location>
</feature>
<feature type="compositionally biased region" description="Basic and acidic residues" evidence="2">
    <location>
        <begin position="488"/>
        <end position="513"/>
    </location>
</feature>
<feature type="compositionally biased region" description="Basic and acidic residues" evidence="2">
    <location>
        <begin position="800"/>
        <end position="812"/>
    </location>
</feature>
<gene>
    <name evidence="5" type="ORF">F53441_583</name>
</gene>
<dbReference type="Gene3D" id="1.25.40.20">
    <property type="entry name" value="Ankyrin repeat-containing domain"/>
    <property type="match status" value="2"/>
</dbReference>
<feature type="compositionally biased region" description="Basic and acidic residues" evidence="2">
    <location>
        <begin position="251"/>
        <end position="268"/>
    </location>
</feature>
<dbReference type="PANTHER" id="PTHR24149">
    <property type="entry name" value="ANKYRIN REPEAT DOMAIN-CONTAINING PROTEIN 12"/>
    <property type="match status" value="1"/>
</dbReference>
<dbReference type="InterPro" id="IPR056015">
    <property type="entry name" value="DUF7593"/>
</dbReference>
<dbReference type="InterPro" id="IPR053210">
    <property type="entry name" value="ANKRD12"/>
</dbReference>
<evidence type="ECO:0000313" key="6">
    <source>
        <dbReference type="Proteomes" id="UP000605986"/>
    </source>
</evidence>
<feature type="compositionally biased region" description="Polar residues" evidence="2">
    <location>
        <begin position="1"/>
        <end position="12"/>
    </location>
</feature>
<feature type="repeat" description="ANK" evidence="1">
    <location>
        <begin position="390"/>
        <end position="422"/>
    </location>
</feature>
<comment type="caution">
    <text evidence="5">The sequence shown here is derived from an EMBL/GenBank/DDBJ whole genome shotgun (WGS) entry which is preliminary data.</text>
</comment>
<dbReference type="OrthoDB" id="194358at2759"/>
<feature type="compositionally biased region" description="Low complexity" evidence="2">
    <location>
        <begin position="162"/>
        <end position="171"/>
    </location>
</feature>
<dbReference type="InterPro" id="IPR036770">
    <property type="entry name" value="Ankyrin_rpt-contain_sf"/>
</dbReference>
<keyword evidence="6" id="KW-1185">Reference proteome</keyword>
<feature type="region of interest" description="Disordered" evidence="2">
    <location>
        <begin position="672"/>
        <end position="1196"/>
    </location>
</feature>
<dbReference type="Pfam" id="PF24513">
    <property type="entry name" value="DUF7593"/>
    <property type="match status" value="1"/>
</dbReference>
<name>A0A8H4P509_9HYPO</name>
<feature type="region of interest" description="Disordered" evidence="2">
    <location>
        <begin position="1"/>
        <end position="349"/>
    </location>
</feature>
<sequence>MDAQNAAQSDQTRPAGDSPQRPDSKPDISRSTPLPVSPKPSESFDKEKEKDARRNANSSSAVDQDASEDRDSDAETIVLPGKDGHSPSKARKVRQEDRSDGDADGDNDGDAPKSSIKAAGYRPPELEKQSSSIHARGDPVKKKRISSAHLEREKLSRGKDTAASSGLSSAPASPPHHRQQQRRRFADDTHSSSDSERSHPRPVKSLRDKLKPGETAPSHKRKSVKVESDDEGESRKVRRQRTTSASIDSGRPQKEHKPLSAKPHHDSQNRSISPQSRSHRRSASSQLPSYSSNGLGHKKRRLPPPLHSTDYHSDDSSASGSPHPRSSKLRNLATPATDTNASPARMAPHKKHLDAHGQTLLARACARGEYDGAKTRLTERPEDLNVADYAGNTPLQIAAINGCEDIVKLLIDAGCNLDCVNYDKDTPLLDAVDNGHLGVVKLLLDAGVNPRKANVNGEEPIDRVSDETDNAEEIRAALMAARKRAGDRRRTSEEHHSHQDQDARDSHAPDSPRHSPATNSATGRRTGTVRATKTRNDLLYMPLDEKTLRQAAGRGDEETVARILQVKEGYNDPAAMVAAARGGHDLVIQLLLGLGGANPDPRPIFNAQPEFATPILAAIGQENIKVIELLLEQAGFDPTRRYRGETYYEIARHRAGPNWKDEEHMLKNAYDEFKRSGKRTNSRQEQQEEASRARRAKEEARQHKRNLSSPEPKKKLTAAKLTSPKEKRRSNSITNQTDEGTKRGPGRPRKDDSVPSINVSDRELSPTISHKQLKAKHADSDAAGASSEGETHKPRRKLVSKGELRGERERQRRASMASNASSLKDHPTSPNESRHEESGDKHEKHEKNRVEKLSEKYHDRTKALKRDESRDRLSVSGDGSTKRHRASITPDRPSNGDKDDSEAPPKRRRLDGETKEKRSKQPLSSDERPRKSSNLQDSSKLSKSSHKKHDDDKRERRADFHRADNDRASSVEKQIHVKSEDTDVDMKDADSIKAVSESELQAARAKEAREAKEAEQEKQRQAEEEARRKDELRKKHEARKKEEERKRAEAEAEAAAAAAAAKKREEEEEKRRKEEAAETERLQKEQEEREAERKRKDEEERQRREEEEMQRREAEEKARREEQEKQRAEAERKKVEEEEERKQREEDERLHREQLEREAAEEARRQREEEERKERERRERAHREDQERKRAAREAEQRRFREEQERIRLDKLPPLLRWFDTCPTTKLPVLAEKFKRIQGCRYDTIQREANCTPEGREQWVLNTHAALLLGEKDLDLSRYTAWERAPVSQLAKLSLWRVEWRLYSLLDDKLWDLGRQLSEYYGDEDPSELSFQTKQRLKTEAWEKFRNMDLFFVKVSDLLYTVPNIPHLRHIHLEVEYRELLESEAQSMGWGTCQKWKQDPDSARYHRLAPRCKYYLNGVLVYEDMPQRAQTSSTPFLDKKVPRRGLVQVLPDDPDYVRICLEQGLDHLVNGHLSPPLVNGIHSSPISQKSMASGEPPVNGTIKVLTPGSTSESLTTSTAGHEVLANGINGTNGNGNSHH</sequence>
<organism evidence="5 6">
    <name type="scientific">Fusarium austroafricanum</name>
    <dbReference type="NCBI Taxonomy" id="2364996"/>
    <lineage>
        <taxon>Eukaryota</taxon>
        <taxon>Fungi</taxon>
        <taxon>Dikarya</taxon>
        <taxon>Ascomycota</taxon>
        <taxon>Pezizomycotina</taxon>
        <taxon>Sordariomycetes</taxon>
        <taxon>Hypocreomycetidae</taxon>
        <taxon>Hypocreales</taxon>
        <taxon>Nectriaceae</taxon>
        <taxon>Fusarium</taxon>
        <taxon>Fusarium concolor species complex</taxon>
    </lineage>
</organism>
<feature type="compositionally biased region" description="Basic and acidic residues" evidence="2">
    <location>
        <begin position="823"/>
        <end position="873"/>
    </location>
</feature>
<dbReference type="EMBL" id="JAADJG010000022">
    <property type="protein sequence ID" value="KAF4457533.1"/>
    <property type="molecule type" value="Genomic_DNA"/>
</dbReference>
<proteinExistence type="predicted"/>
<dbReference type="InterPro" id="IPR002110">
    <property type="entry name" value="Ankyrin_rpt"/>
</dbReference>
<feature type="repeat" description="ANK" evidence="1">
    <location>
        <begin position="423"/>
        <end position="455"/>
    </location>
</feature>
<feature type="compositionally biased region" description="Basic and acidic residues" evidence="2">
    <location>
        <begin position="1004"/>
        <end position="1050"/>
    </location>
</feature>
<dbReference type="SMART" id="SM00248">
    <property type="entry name" value="ANK"/>
    <property type="match status" value="5"/>
</dbReference>
<feature type="domain" description="KRIT1 ARM-repeats" evidence="4">
    <location>
        <begin position="527"/>
        <end position="674"/>
    </location>
</feature>
<feature type="region of interest" description="Disordered" evidence="2">
    <location>
        <begin position="451"/>
        <end position="470"/>
    </location>
</feature>
<feature type="domain" description="DUF7593" evidence="3">
    <location>
        <begin position="1208"/>
        <end position="1367"/>
    </location>
</feature>
<feature type="compositionally biased region" description="Basic and acidic residues" evidence="2">
    <location>
        <begin position="42"/>
        <end position="54"/>
    </location>
</feature>